<dbReference type="InterPro" id="IPR003442">
    <property type="entry name" value="T6A_TsaE"/>
</dbReference>
<keyword evidence="6" id="KW-0479">Metal-binding</keyword>
<dbReference type="EMBL" id="SJPQ01000001">
    <property type="protein sequence ID" value="TWT90501.1"/>
    <property type="molecule type" value="Genomic_DNA"/>
</dbReference>
<dbReference type="SUPFAM" id="SSF52540">
    <property type="entry name" value="P-loop containing nucleoside triphosphate hydrolases"/>
    <property type="match status" value="1"/>
</dbReference>
<keyword evidence="9" id="KW-0460">Magnesium</keyword>
<comment type="caution">
    <text evidence="11">The sequence shown here is derived from an EMBL/GenBank/DDBJ whole genome shotgun (WGS) entry which is preliminary data.</text>
</comment>
<evidence type="ECO:0000256" key="3">
    <source>
        <dbReference type="ARBA" id="ARBA00019010"/>
    </source>
</evidence>
<dbReference type="GO" id="GO:0002949">
    <property type="term" value="P:tRNA threonylcarbamoyladenosine modification"/>
    <property type="evidence" value="ECO:0007669"/>
    <property type="project" value="InterPro"/>
</dbReference>
<evidence type="ECO:0000256" key="5">
    <source>
        <dbReference type="ARBA" id="ARBA00022694"/>
    </source>
</evidence>
<dbReference type="InterPro" id="IPR027417">
    <property type="entry name" value="P-loop_NTPase"/>
</dbReference>
<keyword evidence="12" id="KW-1185">Reference proteome</keyword>
<evidence type="ECO:0000256" key="2">
    <source>
        <dbReference type="ARBA" id="ARBA00007599"/>
    </source>
</evidence>
<dbReference type="NCBIfam" id="TIGR00150">
    <property type="entry name" value="T6A_YjeE"/>
    <property type="match status" value="1"/>
</dbReference>
<evidence type="ECO:0000256" key="4">
    <source>
        <dbReference type="ARBA" id="ARBA00022490"/>
    </source>
</evidence>
<evidence type="ECO:0000256" key="8">
    <source>
        <dbReference type="ARBA" id="ARBA00022840"/>
    </source>
</evidence>
<keyword evidence="8" id="KW-0067">ATP-binding</keyword>
<dbReference type="AlphaFoldDB" id="A0A5C5ZUC5"/>
<evidence type="ECO:0000256" key="1">
    <source>
        <dbReference type="ARBA" id="ARBA00004496"/>
    </source>
</evidence>
<evidence type="ECO:0000313" key="11">
    <source>
        <dbReference type="EMBL" id="TWT90501.1"/>
    </source>
</evidence>
<keyword evidence="7" id="KW-0547">Nucleotide-binding</keyword>
<evidence type="ECO:0000313" key="12">
    <source>
        <dbReference type="Proteomes" id="UP000315440"/>
    </source>
</evidence>
<evidence type="ECO:0000256" key="9">
    <source>
        <dbReference type="ARBA" id="ARBA00022842"/>
    </source>
</evidence>
<dbReference type="Gene3D" id="3.40.50.300">
    <property type="entry name" value="P-loop containing nucleotide triphosphate hydrolases"/>
    <property type="match status" value="1"/>
</dbReference>
<gene>
    <name evidence="11" type="primary">tsaE</name>
    <name evidence="11" type="ORF">Mal64_08920</name>
</gene>
<dbReference type="OrthoDB" id="9815896at2"/>
<dbReference type="PANTHER" id="PTHR33540:SF2">
    <property type="entry name" value="TRNA THREONYLCARBAMOYLADENOSINE BIOSYNTHESIS PROTEIN TSAE"/>
    <property type="match status" value="1"/>
</dbReference>
<dbReference type="PANTHER" id="PTHR33540">
    <property type="entry name" value="TRNA THREONYLCARBAMOYLADENOSINE BIOSYNTHESIS PROTEIN TSAE"/>
    <property type="match status" value="1"/>
</dbReference>
<dbReference type="GO" id="GO:0005737">
    <property type="term" value="C:cytoplasm"/>
    <property type="evidence" value="ECO:0007669"/>
    <property type="project" value="UniProtKB-SubCell"/>
</dbReference>
<evidence type="ECO:0000256" key="7">
    <source>
        <dbReference type="ARBA" id="ARBA00022741"/>
    </source>
</evidence>
<proteinExistence type="inferred from homology"/>
<dbReference type="Proteomes" id="UP000315440">
    <property type="component" value="Unassembled WGS sequence"/>
</dbReference>
<comment type="subcellular location">
    <subcellularLocation>
        <location evidence="1">Cytoplasm</location>
    </subcellularLocation>
</comment>
<accession>A0A5C5ZUC5</accession>
<dbReference type="GO" id="GO:0005524">
    <property type="term" value="F:ATP binding"/>
    <property type="evidence" value="ECO:0007669"/>
    <property type="project" value="UniProtKB-KW"/>
</dbReference>
<evidence type="ECO:0000256" key="6">
    <source>
        <dbReference type="ARBA" id="ARBA00022723"/>
    </source>
</evidence>
<protein>
    <recommendedName>
        <fullName evidence="3">tRNA threonylcarbamoyladenosine biosynthesis protein TsaE</fullName>
    </recommendedName>
    <alternativeName>
        <fullName evidence="10">t(6)A37 threonylcarbamoyladenosine biosynthesis protein TsaE</fullName>
    </alternativeName>
</protein>
<keyword evidence="5" id="KW-0819">tRNA processing</keyword>
<reference evidence="11 12" key="1">
    <citation type="submission" date="2019-02" db="EMBL/GenBank/DDBJ databases">
        <title>Deep-cultivation of Planctomycetes and their phenomic and genomic characterization uncovers novel biology.</title>
        <authorList>
            <person name="Wiegand S."/>
            <person name="Jogler M."/>
            <person name="Boedeker C."/>
            <person name="Pinto D."/>
            <person name="Vollmers J."/>
            <person name="Rivas-Marin E."/>
            <person name="Kohn T."/>
            <person name="Peeters S.H."/>
            <person name="Heuer A."/>
            <person name="Rast P."/>
            <person name="Oberbeckmann S."/>
            <person name="Bunk B."/>
            <person name="Jeske O."/>
            <person name="Meyerdierks A."/>
            <person name="Storesund J.E."/>
            <person name="Kallscheuer N."/>
            <person name="Luecker S."/>
            <person name="Lage O.M."/>
            <person name="Pohl T."/>
            <person name="Merkel B.J."/>
            <person name="Hornburger P."/>
            <person name="Mueller R.-W."/>
            <person name="Bruemmer F."/>
            <person name="Labrenz M."/>
            <person name="Spormann A.M."/>
            <person name="Op Den Camp H."/>
            <person name="Overmann J."/>
            <person name="Amann R."/>
            <person name="Jetten M.S.M."/>
            <person name="Mascher T."/>
            <person name="Medema M.H."/>
            <person name="Devos D.P."/>
            <person name="Kaster A.-K."/>
            <person name="Ovreas L."/>
            <person name="Rohde M."/>
            <person name="Galperin M.Y."/>
            <person name="Jogler C."/>
        </authorList>
    </citation>
    <scope>NUCLEOTIDE SEQUENCE [LARGE SCALE GENOMIC DNA]</scope>
    <source>
        <strain evidence="11 12">Mal64</strain>
    </source>
</reference>
<sequence length="157" mass="17384">MTEPPMNAQTIEIMTEAETDTLGRRLALALPPGAVVSLVGTLGAGKTRLVRAVTSALGHRGEVTSPTFVLVNEYCGGRLPVYHFDAYRLKDTDEFLELGPEEYFDGEGITFVEWGDRVAECLPPDALEVRFEVLEGERRRVTLGGFRLDADQQQQQQ</sequence>
<keyword evidence="4" id="KW-0963">Cytoplasm</keyword>
<dbReference type="GO" id="GO:0046872">
    <property type="term" value="F:metal ion binding"/>
    <property type="evidence" value="ECO:0007669"/>
    <property type="project" value="UniProtKB-KW"/>
</dbReference>
<comment type="similarity">
    <text evidence="2">Belongs to the TsaE family.</text>
</comment>
<organism evidence="11 12">
    <name type="scientific">Pseudobythopirellula maris</name>
    <dbReference type="NCBI Taxonomy" id="2527991"/>
    <lineage>
        <taxon>Bacteria</taxon>
        <taxon>Pseudomonadati</taxon>
        <taxon>Planctomycetota</taxon>
        <taxon>Planctomycetia</taxon>
        <taxon>Pirellulales</taxon>
        <taxon>Lacipirellulaceae</taxon>
        <taxon>Pseudobythopirellula</taxon>
    </lineage>
</organism>
<name>A0A5C5ZUC5_9BACT</name>
<evidence type="ECO:0000256" key="10">
    <source>
        <dbReference type="ARBA" id="ARBA00032441"/>
    </source>
</evidence>
<dbReference type="Pfam" id="PF02367">
    <property type="entry name" value="TsaE"/>
    <property type="match status" value="1"/>
</dbReference>